<sequence length="28" mass="3152">MKLKHVVSLIGIIIAGLALTFSFFQKLY</sequence>
<proteinExistence type="predicted"/>
<keyword evidence="1" id="KW-0812">Transmembrane</keyword>
<name>B9DP75_STACT</name>
<evidence type="ECO:0000313" key="3">
    <source>
        <dbReference type="Proteomes" id="UP000000444"/>
    </source>
</evidence>
<feature type="transmembrane region" description="Helical" evidence="1">
    <location>
        <begin position="6"/>
        <end position="24"/>
    </location>
</feature>
<keyword evidence="3" id="KW-1185">Reference proteome</keyword>
<protein>
    <submittedName>
        <fullName evidence="2">Uncharacterized protein</fullName>
    </submittedName>
</protein>
<accession>B9DP75</accession>
<dbReference type="KEGG" id="sca:SCA_0986"/>
<dbReference type="HOGENOM" id="CLU_3412915_0_0_9"/>
<dbReference type="Proteomes" id="UP000000444">
    <property type="component" value="Chromosome"/>
</dbReference>
<reference evidence="2 3" key="1">
    <citation type="journal article" date="2009" name="Appl. Environ. Microbiol.">
        <title>Genome analysis of the meat starter culture bacterium Staphylococcus carnosus TM300.</title>
        <authorList>
            <person name="Rosenstein R."/>
            <person name="Nerz C."/>
            <person name="Biswas L."/>
            <person name="Resch A."/>
            <person name="Raddatz G."/>
            <person name="Schuster S.C."/>
            <person name="Goetz F."/>
        </authorList>
    </citation>
    <scope>NUCLEOTIDE SEQUENCE [LARGE SCALE GENOMIC DNA]</scope>
    <source>
        <strain evidence="2 3">TM300</strain>
    </source>
</reference>
<evidence type="ECO:0000313" key="2">
    <source>
        <dbReference type="EMBL" id="CAL27894.1"/>
    </source>
</evidence>
<keyword evidence="1" id="KW-1133">Transmembrane helix</keyword>
<dbReference type="AlphaFoldDB" id="B9DP75"/>
<gene>
    <name evidence="2" type="ordered locus">Sca_0986</name>
</gene>
<evidence type="ECO:0000256" key="1">
    <source>
        <dbReference type="SAM" id="Phobius"/>
    </source>
</evidence>
<keyword evidence="1" id="KW-0472">Membrane</keyword>
<organism evidence="2 3">
    <name type="scientific">Staphylococcus carnosus (strain TM300)</name>
    <dbReference type="NCBI Taxonomy" id="396513"/>
    <lineage>
        <taxon>Bacteria</taxon>
        <taxon>Bacillati</taxon>
        <taxon>Bacillota</taxon>
        <taxon>Bacilli</taxon>
        <taxon>Bacillales</taxon>
        <taxon>Staphylococcaceae</taxon>
        <taxon>Staphylococcus</taxon>
    </lineage>
</organism>
<dbReference type="EMBL" id="AM295250">
    <property type="protein sequence ID" value="CAL27894.1"/>
    <property type="molecule type" value="Genomic_DNA"/>
</dbReference>